<organism evidence="1 2">
    <name type="scientific">Paracoccus gahaiensis</name>
    <dbReference type="NCBI Taxonomy" id="1706839"/>
    <lineage>
        <taxon>Bacteria</taxon>
        <taxon>Pseudomonadati</taxon>
        <taxon>Pseudomonadota</taxon>
        <taxon>Alphaproteobacteria</taxon>
        <taxon>Rhodobacterales</taxon>
        <taxon>Paracoccaceae</taxon>
        <taxon>Paracoccus</taxon>
    </lineage>
</organism>
<dbReference type="SUPFAM" id="SSF46955">
    <property type="entry name" value="Putative DNA-binding domain"/>
    <property type="match status" value="1"/>
</dbReference>
<dbReference type="AlphaFoldDB" id="A0A4U0RTB2"/>
<comment type="caution">
    <text evidence="1">The sequence shown here is derived from an EMBL/GenBank/DDBJ whole genome shotgun (WGS) entry which is preliminary data.</text>
</comment>
<dbReference type="EMBL" id="SUNI01000009">
    <property type="protein sequence ID" value="TJZ91614.1"/>
    <property type="molecule type" value="Genomic_DNA"/>
</dbReference>
<dbReference type="Proteomes" id="UP000309747">
    <property type="component" value="Unassembled WGS sequence"/>
</dbReference>
<dbReference type="OrthoDB" id="8452166at2"/>
<dbReference type="Gene3D" id="1.10.238.160">
    <property type="match status" value="1"/>
</dbReference>
<keyword evidence="2" id="KW-1185">Reference proteome</keyword>
<sequence length="57" mass="6608">MYVSDKQVAGRYGVTRPTVWRWLKADPTFPKPISLSPGCTRWRLDEIESWEAARRAA</sequence>
<evidence type="ECO:0000313" key="2">
    <source>
        <dbReference type="Proteomes" id="UP000309747"/>
    </source>
</evidence>
<proteinExistence type="predicted"/>
<accession>A0A4U0RTB2</accession>
<reference evidence="1 2" key="1">
    <citation type="submission" date="2019-04" db="EMBL/GenBank/DDBJ databases">
        <authorList>
            <person name="Li J."/>
        </authorList>
    </citation>
    <scope>NUCLEOTIDE SEQUENCE [LARGE SCALE GENOMIC DNA]</scope>
    <source>
        <strain evidence="1 2">KCTC 42687</strain>
    </source>
</reference>
<gene>
    <name evidence="1" type="ORF">FA743_10990</name>
</gene>
<dbReference type="Pfam" id="PF05930">
    <property type="entry name" value="Phage_AlpA"/>
    <property type="match status" value="1"/>
</dbReference>
<protein>
    <submittedName>
        <fullName evidence="1">AlpA family phage regulatory protein</fullName>
    </submittedName>
</protein>
<evidence type="ECO:0000313" key="1">
    <source>
        <dbReference type="EMBL" id="TJZ91614.1"/>
    </source>
</evidence>
<dbReference type="InterPro" id="IPR009061">
    <property type="entry name" value="DNA-bd_dom_put_sf"/>
</dbReference>
<dbReference type="RefSeq" id="WP_136886150.1">
    <property type="nucleotide sequence ID" value="NZ_SUNI01000009.1"/>
</dbReference>
<dbReference type="InterPro" id="IPR010260">
    <property type="entry name" value="AlpA"/>
</dbReference>
<name>A0A4U0RTB2_9RHOB</name>